<reference evidence="1" key="1">
    <citation type="submission" date="2014-11" db="EMBL/GenBank/DDBJ databases">
        <authorList>
            <person name="Amaro Gonzalez C."/>
        </authorList>
    </citation>
    <scope>NUCLEOTIDE SEQUENCE</scope>
</reference>
<reference evidence="1" key="2">
    <citation type="journal article" date="2015" name="Fish Shellfish Immunol.">
        <title>Early steps in the European eel (Anguilla anguilla)-Vibrio vulnificus interaction in the gills: Role of the RtxA13 toxin.</title>
        <authorList>
            <person name="Callol A."/>
            <person name="Pajuelo D."/>
            <person name="Ebbesson L."/>
            <person name="Teles M."/>
            <person name="MacKenzie S."/>
            <person name="Amaro C."/>
        </authorList>
    </citation>
    <scope>NUCLEOTIDE SEQUENCE</scope>
</reference>
<accession>A0A0E9QDA9</accession>
<name>A0A0E9QDA9_ANGAN</name>
<proteinExistence type="predicted"/>
<dbReference type="EMBL" id="GBXM01094464">
    <property type="protein sequence ID" value="JAH14113.1"/>
    <property type="molecule type" value="Transcribed_RNA"/>
</dbReference>
<dbReference type="AlphaFoldDB" id="A0A0E9QDA9"/>
<protein>
    <submittedName>
        <fullName evidence="1">Uncharacterized protein</fullName>
    </submittedName>
</protein>
<evidence type="ECO:0000313" key="1">
    <source>
        <dbReference type="EMBL" id="JAH14113.1"/>
    </source>
</evidence>
<organism evidence="1">
    <name type="scientific">Anguilla anguilla</name>
    <name type="common">European freshwater eel</name>
    <name type="synonym">Muraena anguilla</name>
    <dbReference type="NCBI Taxonomy" id="7936"/>
    <lineage>
        <taxon>Eukaryota</taxon>
        <taxon>Metazoa</taxon>
        <taxon>Chordata</taxon>
        <taxon>Craniata</taxon>
        <taxon>Vertebrata</taxon>
        <taxon>Euteleostomi</taxon>
        <taxon>Actinopterygii</taxon>
        <taxon>Neopterygii</taxon>
        <taxon>Teleostei</taxon>
        <taxon>Anguilliformes</taxon>
        <taxon>Anguillidae</taxon>
        <taxon>Anguilla</taxon>
    </lineage>
</organism>
<sequence length="37" mass="4270">MRNQKLTSDCFNSFLDHGLQRVAQQNTHCTGTKYVVQ</sequence>